<feature type="region of interest" description="Disordered" evidence="2">
    <location>
        <begin position="292"/>
        <end position="382"/>
    </location>
</feature>
<proteinExistence type="predicted"/>
<organism evidence="3 4">
    <name type="scientific">Kribbella hippodromi</name>
    <dbReference type="NCBI Taxonomy" id="434347"/>
    <lineage>
        <taxon>Bacteria</taxon>
        <taxon>Bacillati</taxon>
        <taxon>Actinomycetota</taxon>
        <taxon>Actinomycetes</taxon>
        <taxon>Propionibacteriales</taxon>
        <taxon>Kribbellaceae</taxon>
        <taxon>Kribbella</taxon>
    </lineage>
</organism>
<feature type="compositionally biased region" description="Low complexity" evidence="2">
    <location>
        <begin position="309"/>
        <end position="382"/>
    </location>
</feature>
<keyword evidence="4" id="KW-1185">Reference proteome</keyword>
<comment type="caution">
    <text evidence="3">The sequence shown here is derived from an EMBL/GenBank/DDBJ whole genome shotgun (WGS) entry which is preliminary data.</text>
</comment>
<feature type="coiled-coil region" evidence="1">
    <location>
        <begin position="547"/>
        <end position="605"/>
    </location>
</feature>
<name>A0ABP4PS90_9ACTN</name>
<dbReference type="EMBL" id="BAAAPH010000018">
    <property type="protein sequence ID" value="GAA1589774.1"/>
    <property type="molecule type" value="Genomic_DNA"/>
</dbReference>
<keyword evidence="1" id="KW-0175">Coiled coil</keyword>
<evidence type="ECO:0000256" key="1">
    <source>
        <dbReference type="SAM" id="Coils"/>
    </source>
</evidence>
<accession>A0ABP4PS90</accession>
<sequence>MSEVQVVRGEMQPWTDHTIARPALAALLTEVVPANRRTLVLGPHAPEQIESVLAHSADVTMLVRSVSDAQRLSEDFGPCLQVIAGALDGLSVEPFDVVIATDGLDRVLGYDSADLNWSERLAALSALTAPDAVVVLGLENEFSLLNLLDSRPADERHGDDEWRPLHDDPSRPVSVEQFKAALPWSAEVYADFGGRTFIRADVAAAARPGELPTRLAGTALESVAVPLLSPPADGLDTAARAGLLPAVPTAWLAVTGATPTQDIYAQSAHTALTATQTLTGWDTSIRTTAADAPAPVSGADAPAEPEPAPLTSSPSTPAPTGASAPAASPAESTGSSTSTSAPVEHAASSSTSSPSTPASSGASAPAASSAESTGSSTSTSAPVELSFDGSVVPAVVPSGVSVESVLLRLAAAEDVPGFRKFAAELGEWVGDSRVIVRWDDVIVDGGTFAFGVSPWVAADVVAKEDLLAAAWYRFHDRMITRHRRHPWPPWMIGDDLVSAWLGMSGIEPPEQLQATSPDTLPASTEQVARGKELAAALETALETNTELVDLRTSLAAAEEARQELFELKGHVYGLERTLGFRNKAMKTRENRIRELRGQLQKLNVAHERIRGSRTYAVSRVIFHAAQVRKPKTVARKLARKIRKR</sequence>
<dbReference type="RefSeq" id="WP_344237316.1">
    <property type="nucleotide sequence ID" value="NZ_BAAAPH010000018.1"/>
</dbReference>
<evidence type="ECO:0008006" key="5">
    <source>
        <dbReference type="Google" id="ProtNLM"/>
    </source>
</evidence>
<dbReference type="Proteomes" id="UP001501705">
    <property type="component" value="Unassembled WGS sequence"/>
</dbReference>
<reference evidence="4" key="1">
    <citation type="journal article" date="2019" name="Int. J. Syst. Evol. Microbiol.">
        <title>The Global Catalogue of Microorganisms (GCM) 10K type strain sequencing project: providing services to taxonomists for standard genome sequencing and annotation.</title>
        <authorList>
            <consortium name="The Broad Institute Genomics Platform"/>
            <consortium name="The Broad Institute Genome Sequencing Center for Infectious Disease"/>
            <person name="Wu L."/>
            <person name="Ma J."/>
        </authorList>
    </citation>
    <scope>NUCLEOTIDE SEQUENCE [LARGE SCALE GENOMIC DNA]</scope>
    <source>
        <strain evidence="4">JCM 15572</strain>
    </source>
</reference>
<evidence type="ECO:0000256" key="2">
    <source>
        <dbReference type="SAM" id="MobiDB-lite"/>
    </source>
</evidence>
<protein>
    <recommendedName>
        <fullName evidence="5">Class I SAM-dependent methyltransferase</fullName>
    </recommendedName>
</protein>
<gene>
    <name evidence="3" type="ORF">GCM10009804_52480</name>
</gene>
<evidence type="ECO:0000313" key="3">
    <source>
        <dbReference type="EMBL" id="GAA1589774.1"/>
    </source>
</evidence>
<evidence type="ECO:0000313" key="4">
    <source>
        <dbReference type="Proteomes" id="UP001501705"/>
    </source>
</evidence>